<evidence type="ECO:0000256" key="2">
    <source>
        <dbReference type="ARBA" id="ARBA00023015"/>
    </source>
</evidence>
<dbReference type="GO" id="GO:0003700">
    <property type="term" value="F:DNA-binding transcription factor activity"/>
    <property type="evidence" value="ECO:0007669"/>
    <property type="project" value="InterPro"/>
</dbReference>
<dbReference type="EMBL" id="CZBX01000006">
    <property type="protein sequence ID" value="CUQ87202.1"/>
    <property type="molecule type" value="Genomic_DNA"/>
</dbReference>
<dbReference type="PANTHER" id="PTHR30126:SF64">
    <property type="entry name" value="HTH-TYPE TRANSCRIPTIONAL REGULATOR CITR"/>
    <property type="match status" value="1"/>
</dbReference>
<dbReference type="Gene3D" id="3.40.190.10">
    <property type="entry name" value="Periplasmic binding protein-like II"/>
    <property type="match status" value="2"/>
</dbReference>
<reference evidence="6 7" key="1">
    <citation type="submission" date="2015-09" db="EMBL/GenBank/DDBJ databases">
        <authorList>
            <consortium name="Pathogen Informatics"/>
        </authorList>
    </citation>
    <scope>NUCLEOTIDE SEQUENCE [LARGE SCALE GENOMIC DNA]</scope>
    <source>
        <strain evidence="6 7">2789STDY5834889</strain>
    </source>
</reference>
<dbReference type="FunFam" id="1.10.10.10:FF:000001">
    <property type="entry name" value="LysR family transcriptional regulator"/>
    <property type="match status" value="1"/>
</dbReference>
<dbReference type="GO" id="GO:0000976">
    <property type="term" value="F:transcription cis-regulatory region binding"/>
    <property type="evidence" value="ECO:0007669"/>
    <property type="project" value="TreeGrafter"/>
</dbReference>
<dbReference type="RefSeq" id="WP_055172213.1">
    <property type="nucleotide sequence ID" value="NZ_CZBX01000006.1"/>
</dbReference>
<evidence type="ECO:0000259" key="5">
    <source>
        <dbReference type="PROSITE" id="PS50931"/>
    </source>
</evidence>
<dbReference type="Pfam" id="PF03466">
    <property type="entry name" value="LysR_substrate"/>
    <property type="match status" value="1"/>
</dbReference>
<keyword evidence="3" id="KW-0238">DNA-binding</keyword>
<dbReference type="InterPro" id="IPR047788">
    <property type="entry name" value="LysR-like_Sec_metab"/>
</dbReference>
<dbReference type="Pfam" id="PF00126">
    <property type="entry name" value="HTH_1"/>
    <property type="match status" value="1"/>
</dbReference>
<dbReference type="PANTHER" id="PTHR30126">
    <property type="entry name" value="HTH-TYPE TRANSCRIPTIONAL REGULATOR"/>
    <property type="match status" value="1"/>
</dbReference>
<organism evidence="6 7">
    <name type="scientific">[Ruminococcus] torques</name>
    <dbReference type="NCBI Taxonomy" id="33039"/>
    <lineage>
        <taxon>Bacteria</taxon>
        <taxon>Bacillati</taxon>
        <taxon>Bacillota</taxon>
        <taxon>Clostridia</taxon>
        <taxon>Lachnospirales</taxon>
        <taxon>Lachnospiraceae</taxon>
        <taxon>Mediterraneibacter</taxon>
    </lineage>
</organism>
<protein>
    <submittedName>
        <fullName evidence="6">CysJI operon transcriptional activator</fullName>
    </submittedName>
</protein>
<dbReference type="Proteomes" id="UP000078383">
    <property type="component" value="Unassembled WGS sequence"/>
</dbReference>
<proteinExistence type="inferred from homology"/>
<name>A0A174ZMK1_9FIRM</name>
<dbReference type="InterPro" id="IPR036388">
    <property type="entry name" value="WH-like_DNA-bd_sf"/>
</dbReference>
<evidence type="ECO:0000256" key="3">
    <source>
        <dbReference type="ARBA" id="ARBA00023125"/>
    </source>
</evidence>
<comment type="similarity">
    <text evidence="1">Belongs to the LysR transcriptional regulatory family.</text>
</comment>
<keyword evidence="4" id="KW-0804">Transcription</keyword>
<evidence type="ECO:0000256" key="4">
    <source>
        <dbReference type="ARBA" id="ARBA00023163"/>
    </source>
</evidence>
<dbReference type="AlphaFoldDB" id="A0A174ZMK1"/>
<dbReference type="SUPFAM" id="SSF53850">
    <property type="entry name" value="Periplasmic binding protein-like II"/>
    <property type="match status" value="1"/>
</dbReference>
<dbReference type="InterPro" id="IPR005119">
    <property type="entry name" value="LysR_subst-bd"/>
</dbReference>
<evidence type="ECO:0000313" key="6">
    <source>
        <dbReference type="EMBL" id="CUQ87202.1"/>
    </source>
</evidence>
<accession>A0A174ZMK1</accession>
<keyword evidence="2" id="KW-0805">Transcription regulation</keyword>
<dbReference type="InterPro" id="IPR000847">
    <property type="entry name" value="LysR_HTH_N"/>
</dbReference>
<gene>
    <name evidence="6" type="primary">cysL</name>
    <name evidence="6" type="ORF">ERS852502_01506</name>
</gene>
<feature type="domain" description="HTH lysR-type" evidence="5">
    <location>
        <begin position="1"/>
        <end position="58"/>
    </location>
</feature>
<dbReference type="SUPFAM" id="SSF46785">
    <property type="entry name" value="Winged helix' DNA-binding domain"/>
    <property type="match status" value="1"/>
</dbReference>
<sequence length="311" mass="34789">MNLKQLEAFVKVAETKSFSEAAKQLFLTQPTISAHVSALEKELNTCFLIRNTRGVELSESGKELYAYAVQMLEIEKIIKGRFGKEIKPEGNVLRIAASTVPAQYILPNVMSTFHAEYPGEKLKLFETDSKGVIDMILSHHIDIGFTGTVIEKGNCKYLPFYEDELVVLTPANEKFVEKLCGGQILADWIMDEPVILREEGSGTKKEAEKMLAEQGIDMKKLKLAALMENQETIKRSVSKGMGVTILSKLAAEEELKNGTLLAFPLGSQGGKRMINLVYDAEYPLLPAAERFIKMIKRMYLKKENTEIGECK</sequence>
<dbReference type="PROSITE" id="PS50931">
    <property type="entry name" value="HTH_LYSR"/>
    <property type="match status" value="1"/>
</dbReference>
<dbReference type="OrthoDB" id="9785745at2"/>
<dbReference type="NCBIfam" id="NF040786">
    <property type="entry name" value="LysR_Sec_metab"/>
    <property type="match status" value="1"/>
</dbReference>
<evidence type="ECO:0000313" key="7">
    <source>
        <dbReference type="Proteomes" id="UP000078383"/>
    </source>
</evidence>
<dbReference type="Gene3D" id="1.10.10.10">
    <property type="entry name" value="Winged helix-like DNA-binding domain superfamily/Winged helix DNA-binding domain"/>
    <property type="match status" value="1"/>
</dbReference>
<evidence type="ECO:0000256" key="1">
    <source>
        <dbReference type="ARBA" id="ARBA00009437"/>
    </source>
</evidence>
<dbReference type="InterPro" id="IPR036390">
    <property type="entry name" value="WH_DNA-bd_sf"/>
</dbReference>
<dbReference type="PRINTS" id="PR00039">
    <property type="entry name" value="HTHLYSR"/>
</dbReference>